<evidence type="ECO:0000313" key="2">
    <source>
        <dbReference type="Proteomes" id="UP001219862"/>
    </source>
</evidence>
<dbReference type="RefSeq" id="WP_273598431.1">
    <property type="nucleotide sequence ID" value="NZ_JAQQXS010000028.1"/>
</dbReference>
<reference evidence="1 2" key="1">
    <citation type="submission" date="2022-10" db="EMBL/GenBank/DDBJ databases">
        <title>paucibacter sp. hw8 Genome sequencing.</title>
        <authorList>
            <person name="Park S."/>
        </authorList>
    </citation>
    <scope>NUCLEOTIDE SEQUENCE [LARGE SCALE GENOMIC DNA]</scope>
    <source>
        <strain evidence="2">hw8</strain>
    </source>
</reference>
<protein>
    <submittedName>
        <fullName evidence="1">Uncharacterized protein</fullName>
    </submittedName>
</protein>
<evidence type="ECO:0000313" key="1">
    <source>
        <dbReference type="EMBL" id="MDC8787291.1"/>
    </source>
</evidence>
<name>A0ABT5KWW1_9BURK</name>
<accession>A0ABT5KWW1</accession>
<dbReference type="Proteomes" id="UP001219862">
    <property type="component" value="Unassembled WGS sequence"/>
</dbReference>
<keyword evidence="2" id="KW-1185">Reference proteome</keyword>
<gene>
    <name evidence="1" type="ORF">PRZ01_19070</name>
</gene>
<organism evidence="1 2">
    <name type="scientific">Roseateles koreensis</name>
    <dbReference type="NCBI Taxonomy" id="2987526"/>
    <lineage>
        <taxon>Bacteria</taxon>
        <taxon>Pseudomonadati</taxon>
        <taxon>Pseudomonadota</taxon>
        <taxon>Betaproteobacteria</taxon>
        <taxon>Burkholderiales</taxon>
        <taxon>Sphaerotilaceae</taxon>
        <taxon>Roseateles</taxon>
    </lineage>
</organism>
<proteinExistence type="predicted"/>
<dbReference type="EMBL" id="JAQQXS010000028">
    <property type="protein sequence ID" value="MDC8787291.1"/>
    <property type="molecule type" value="Genomic_DNA"/>
</dbReference>
<sequence>MLRLLGSYGPMRLLEIAGFLFPKPSSAATGTELTRRVLVTLERDKLIIRRPNPLGGFTFALTRTGRDVARALGAEQATDGYDSATVGVLALHRSIGTCFGGYLLAQSCKDSEFYNEFQLQHRYLPADIQIVMQFLKVELAKIPDGVFKFSRPDRLPVYYPVEVENGYKKSGPIRNFLRRFYSKLTNAPPELDIRLPLWICSNEEVARYTYSMTAGEPVFACYHGVSPFEISRYQPA</sequence>
<comment type="caution">
    <text evidence="1">The sequence shown here is derived from an EMBL/GenBank/DDBJ whole genome shotgun (WGS) entry which is preliminary data.</text>
</comment>